<dbReference type="AlphaFoldDB" id="A0A1B1T924"/>
<keyword evidence="5 7" id="KW-1133">Transmembrane helix</keyword>
<comment type="similarity">
    <text evidence="2">Belongs to the nucleobase:cation symporter-2 (NCS2) (TC 2.A.40) family. Azg-like subfamily.</text>
</comment>
<sequence>MSELEKMMDERFGLTDAGVTWQSEMRAGLTTFMTMAYILLVNPAMLSGTGMPFDDVLFATAMAAFIGCTVMGLWANLPFALAPGMGLNAYFAFTVVMEMGIPWEVALAAVFVEGLIFLVISLPQVGWRTKMINSIPQDLKIATGAGIGMFLAIIGLEETGIIVNNGVTLVGLDDTASWTHTSGELWALVGIVAIAAMMAKKIPGSIVWGILGISVIGWLLGVSDPYNMLGNADPTYDFYNNPEVQTTIGFAVYEGVDFTVFHAPAGWGAAEATAPKLGDIFGFTGLPEETLFGFIDGFGDLDAVVDANGIETRAAYEWALGDFLLVMITFLFVDIFDTAGTLYSVGRAAGYVDDNDELQNSDEAFISDAAATLVGAMTGTSTTTTYIESAAGVEEGGKTGLVALTCGVLFLSGLFLSGLFQAIPTYAAACALIIVGSLMMRQAADIDWADLEVAIPAFITMILMPFAYSIAAGIAWGIIAYVLVKVVAGKYQEVNAVMGVLFVLMVMFYLGPGDQTTFEYLFSNL</sequence>
<dbReference type="PANTHER" id="PTHR43337">
    <property type="entry name" value="XANTHINE/URACIL PERMEASE C887.17-RELATED"/>
    <property type="match status" value="1"/>
</dbReference>
<feature type="transmembrane region" description="Helical" evidence="7">
    <location>
        <begin position="101"/>
        <end position="120"/>
    </location>
</feature>
<reference evidence="9" key="1">
    <citation type="submission" date="2014-11" db="EMBL/GenBank/DDBJ databases">
        <authorList>
            <person name="Zhu J."/>
            <person name="Qi W."/>
            <person name="Song R."/>
        </authorList>
    </citation>
    <scope>NUCLEOTIDE SEQUENCE</scope>
</reference>
<dbReference type="InterPro" id="IPR006043">
    <property type="entry name" value="NCS2"/>
</dbReference>
<feature type="transmembrane region" description="Helical" evidence="7">
    <location>
        <begin position="423"/>
        <end position="441"/>
    </location>
</feature>
<evidence type="ECO:0000256" key="3">
    <source>
        <dbReference type="ARBA" id="ARBA00022448"/>
    </source>
</evidence>
<feature type="transmembrane region" description="Helical" evidence="7">
    <location>
        <begin position="25"/>
        <end position="44"/>
    </location>
</feature>
<feature type="transmembrane region" description="Helical" evidence="7">
    <location>
        <begin position="494"/>
        <end position="511"/>
    </location>
</feature>
<dbReference type="Pfam" id="PF00860">
    <property type="entry name" value="Xan_ur_permease"/>
    <property type="match status" value="2"/>
</dbReference>
<evidence type="ECO:0000256" key="7">
    <source>
        <dbReference type="SAM" id="Phobius"/>
    </source>
</evidence>
<comment type="subcellular location">
    <subcellularLocation>
        <location evidence="1">Endomembrane system</location>
        <topology evidence="1">Multi-pass membrane protein</topology>
    </subcellularLocation>
</comment>
<evidence type="ECO:0000256" key="5">
    <source>
        <dbReference type="ARBA" id="ARBA00022989"/>
    </source>
</evidence>
<dbReference type="PANTHER" id="PTHR43337:SF1">
    <property type="entry name" value="XANTHINE_URACIL PERMEASE C887.17-RELATED"/>
    <property type="match status" value="1"/>
</dbReference>
<dbReference type="EMBL" id="KP211801">
    <property type="protein sequence ID" value="ANV78781.1"/>
    <property type="molecule type" value="Genomic_DNA"/>
</dbReference>
<keyword evidence="3" id="KW-0813">Transport</keyword>
<feature type="transmembrane region" description="Helical" evidence="7">
    <location>
        <begin position="183"/>
        <end position="199"/>
    </location>
</feature>
<keyword evidence="4 7" id="KW-0812">Transmembrane</keyword>
<evidence type="ECO:0000256" key="6">
    <source>
        <dbReference type="ARBA" id="ARBA00023136"/>
    </source>
</evidence>
<dbReference type="GO" id="GO:0005886">
    <property type="term" value="C:plasma membrane"/>
    <property type="evidence" value="ECO:0007669"/>
    <property type="project" value="TreeGrafter"/>
</dbReference>
<dbReference type="EMBL" id="KP211803">
    <property type="protein sequence ID" value="ANV78908.1"/>
    <property type="molecule type" value="Genomic_DNA"/>
</dbReference>
<evidence type="ECO:0000256" key="4">
    <source>
        <dbReference type="ARBA" id="ARBA00022692"/>
    </source>
</evidence>
<evidence type="ECO:0000256" key="2">
    <source>
        <dbReference type="ARBA" id="ARBA00005697"/>
    </source>
</evidence>
<feature type="transmembrane region" description="Helical" evidence="7">
    <location>
        <begin position="141"/>
        <end position="163"/>
    </location>
</feature>
<evidence type="ECO:0000256" key="1">
    <source>
        <dbReference type="ARBA" id="ARBA00004127"/>
    </source>
</evidence>
<feature type="transmembrane region" description="Helical" evidence="7">
    <location>
        <begin position="453"/>
        <end position="482"/>
    </location>
</feature>
<feature type="transmembrane region" description="Helical" evidence="7">
    <location>
        <begin position="399"/>
        <end position="416"/>
    </location>
</feature>
<feature type="transmembrane region" description="Helical" evidence="7">
    <location>
        <begin position="365"/>
        <end position="387"/>
    </location>
</feature>
<reference evidence="8" key="3">
    <citation type="submission" date="2015-12" db="EMBL/GenBank/DDBJ databases">
        <authorList>
            <person name="Shamseldin A."/>
            <person name="Moawad H."/>
            <person name="Abd El-Rahim W.M."/>
            <person name="Sadowsky M.J."/>
        </authorList>
    </citation>
    <scope>NUCLEOTIDE SEQUENCE</scope>
</reference>
<evidence type="ECO:0000313" key="8">
    <source>
        <dbReference type="EMBL" id="ANV78781.1"/>
    </source>
</evidence>
<feature type="transmembrane region" description="Helical" evidence="7">
    <location>
        <begin position="206"/>
        <end position="223"/>
    </location>
</feature>
<organism evidence="8">
    <name type="scientific">uncultured Poseidoniia archaeon</name>
    <dbReference type="NCBI Taxonomy" id="1697135"/>
    <lineage>
        <taxon>Archaea</taxon>
        <taxon>Methanobacteriati</taxon>
        <taxon>Thermoplasmatota</taxon>
        <taxon>Candidatus Poseidoniia</taxon>
        <taxon>environmental samples</taxon>
    </lineage>
</organism>
<name>A0A1B1T924_9ARCH</name>
<keyword evidence="6 7" id="KW-0472">Membrane</keyword>
<feature type="transmembrane region" description="Helical" evidence="7">
    <location>
        <begin position="56"/>
        <end position="81"/>
    </location>
</feature>
<feature type="transmembrane region" description="Helical" evidence="7">
    <location>
        <begin position="323"/>
        <end position="345"/>
    </location>
</feature>
<dbReference type="GO" id="GO:0005345">
    <property type="term" value="F:purine nucleobase transmembrane transporter activity"/>
    <property type="evidence" value="ECO:0007669"/>
    <property type="project" value="TreeGrafter"/>
</dbReference>
<protein>
    <submittedName>
        <fullName evidence="8">Xanthine/uracil permease family protein (PbuG)</fullName>
    </submittedName>
</protein>
<proteinExistence type="inferred from homology"/>
<evidence type="ECO:0000313" key="9">
    <source>
        <dbReference type="EMBL" id="ANV78908.1"/>
    </source>
</evidence>
<dbReference type="InterPro" id="IPR045018">
    <property type="entry name" value="Azg-like"/>
</dbReference>
<reference evidence="8" key="2">
    <citation type="journal article" date="2015" name="ISME J.">
        <title>A new class of marine Euryarchaeota group II from the Mediterranean deep chlorophyll maximum.</title>
        <authorList>
            <person name="Martin-Cuadrado A.B."/>
            <person name="Garcia-Heredia I."/>
            <person name="Molto A.G."/>
            <person name="Lopez-Ubeda R."/>
            <person name="Kimes N."/>
            <person name="Lopez-Garcia P."/>
            <person name="Moreira D."/>
            <person name="Rodriguez-Valera F."/>
        </authorList>
    </citation>
    <scope>NUCLEOTIDE SEQUENCE</scope>
</reference>
<accession>A0A1B1T924</accession>
<dbReference type="GO" id="GO:0012505">
    <property type="term" value="C:endomembrane system"/>
    <property type="evidence" value="ECO:0007669"/>
    <property type="project" value="UniProtKB-SubCell"/>
</dbReference>